<feature type="compositionally biased region" description="Polar residues" evidence="1">
    <location>
        <begin position="351"/>
        <end position="371"/>
    </location>
</feature>
<feature type="compositionally biased region" description="Low complexity" evidence="1">
    <location>
        <begin position="286"/>
        <end position="306"/>
    </location>
</feature>
<sequence>MKTKRPPEKHTPKGKEHQKSNIIDLSESPAKNSLQKGSHNETNTAKKANGNNGQAQAQNARSNASAGSATTQDNPRRSFSTEQKCSILEICLSIKDRYLAMPLAQHQDQEPFWNTVWRDKLPSNLASKFSTWKSVKECVESWCYSRRTLLREGRLPVVSQGQPELETLVDDWNTVFVARFCQLHRGSSTEYDNAVKSVQDGFTASQRDRAQIVETEAVLSMAIELRPMLMKAIAQHLSGRQSHQDRDGESHTELTSPTGPAVVLRSPRQNGALGASPKDRLAFTIPSRGGSTSASSTAPQSNPATSLMPLGRNILQSIPGLGKIEPTRKRKGLEPPPRSTPPIVLNPCGPATSSSFNARTQSNSEQTSASNDPAKRQRLDDGSSSNAVARTEFPLRGRVEPNRPQGKLSPSRNASESRAPGKSPSLPAHRQDRSTSSFSSSHNLQYPDSWINDWERPRHPQPRGFREDTVEFEAMSVHRQNVVLRNQNRTILEKLEELKPRSERDPRGDRDSYRRY</sequence>
<gene>
    <name evidence="2" type="ORF">FBEOM_2904</name>
</gene>
<feature type="region of interest" description="Disordered" evidence="1">
    <location>
        <begin position="1"/>
        <end position="80"/>
    </location>
</feature>
<proteinExistence type="predicted"/>
<evidence type="ECO:0000313" key="3">
    <source>
        <dbReference type="Proteomes" id="UP000730481"/>
    </source>
</evidence>
<feature type="compositionally biased region" description="Polar residues" evidence="1">
    <location>
        <begin position="71"/>
        <end position="80"/>
    </location>
</feature>
<accession>A0A9P5E1E3</accession>
<organism evidence="2 3">
    <name type="scientific">Fusarium beomiforme</name>
    <dbReference type="NCBI Taxonomy" id="44412"/>
    <lineage>
        <taxon>Eukaryota</taxon>
        <taxon>Fungi</taxon>
        <taxon>Dikarya</taxon>
        <taxon>Ascomycota</taxon>
        <taxon>Pezizomycotina</taxon>
        <taxon>Sordariomycetes</taxon>
        <taxon>Hypocreomycetidae</taxon>
        <taxon>Hypocreales</taxon>
        <taxon>Nectriaceae</taxon>
        <taxon>Fusarium</taxon>
        <taxon>Fusarium burgessii species complex</taxon>
    </lineage>
</organism>
<feature type="compositionally biased region" description="Basic and acidic residues" evidence="1">
    <location>
        <begin position="242"/>
        <end position="252"/>
    </location>
</feature>
<feature type="compositionally biased region" description="Low complexity" evidence="1">
    <location>
        <begin position="42"/>
        <end position="70"/>
    </location>
</feature>
<dbReference type="Proteomes" id="UP000730481">
    <property type="component" value="Unassembled WGS sequence"/>
</dbReference>
<comment type="caution">
    <text evidence="2">The sequence shown here is derived from an EMBL/GenBank/DDBJ whole genome shotgun (WGS) entry which is preliminary data.</text>
</comment>
<dbReference type="AlphaFoldDB" id="A0A9P5E1E3"/>
<dbReference type="OrthoDB" id="5106886at2759"/>
<feature type="compositionally biased region" description="Basic and acidic residues" evidence="1">
    <location>
        <begin position="1"/>
        <end position="19"/>
    </location>
</feature>
<dbReference type="EMBL" id="PVQB02000102">
    <property type="protein sequence ID" value="KAF4343120.1"/>
    <property type="molecule type" value="Genomic_DNA"/>
</dbReference>
<feature type="region of interest" description="Disordered" evidence="1">
    <location>
        <begin position="496"/>
        <end position="516"/>
    </location>
</feature>
<feature type="compositionally biased region" description="Basic and acidic residues" evidence="1">
    <location>
        <begin position="453"/>
        <end position="462"/>
    </location>
</feature>
<reference evidence="2" key="2">
    <citation type="submission" date="2020-02" db="EMBL/GenBank/DDBJ databases">
        <title>Identification and distribution of gene clusters putatively required for synthesis of sphingolipid metabolism inhibitors in phylogenetically diverse species of the filamentous fungus Fusarium.</title>
        <authorList>
            <person name="Kim H.-S."/>
            <person name="Busman M."/>
            <person name="Brown D.W."/>
            <person name="Divon H."/>
            <person name="Uhlig S."/>
            <person name="Proctor R.H."/>
        </authorList>
    </citation>
    <scope>NUCLEOTIDE SEQUENCE</scope>
    <source>
        <strain evidence="2">NRRL 25174</strain>
    </source>
</reference>
<name>A0A9P5E1E3_9HYPO</name>
<keyword evidence="3" id="KW-1185">Reference proteome</keyword>
<reference evidence="2" key="1">
    <citation type="journal article" date="2017" name="Mycologia">
        <title>Fusarium algeriense, sp. nov., a novel toxigenic crown rot pathogen of durum wheat from Algeria is nested in the Fusarium burgessii species complex.</title>
        <authorList>
            <person name="Laraba I."/>
            <person name="Keddad A."/>
            <person name="Boureghda H."/>
            <person name="Abdallah N."/>
            <person name="Vaughan M.M."/>
            <person name="Proctor R.H."/>
            <person name="Busman M."/>
            <person name="O'Donnell K."/>
        </authorList>
    </citation>
    <scope>NUCLEOTIDE SEQUENCE</scope>
    <source>
        <strain evidence="2">NRRL 25174</strain>
    </source>
</reference>
<evidence type="ECO:0000256" key="1">
    <source>
        <dbReference type="SAM" id="MobiDB-lite"/>
    </source>
</evidence>
<protein>
    <submittedName>
        <fullName evidence="2">Uncharacterized protein</fullName>
    </submittedName>
</protein>
<feature type="compositionally biased region" description="Polar residues" evidence="1">
    <location>
        <begin position="29"/>
        <end position="41"/>
    </location>
</feature>
<feature type="region of interest" description="Disordered" evidence="1">
    <location>
        <begin position="236"/>
        <end position="462"/>
    </location>
</feature>
<evidence type="ECO:0000313" key="2">
    <source>
        <dbReference type="EMBL" id="KAF4343120.1"/>
    </source>
</evidence>